<evidence type="ECO:0000256" key="1">
    <source>
        <dbReference type="ARBA" id="ARBA00022737"/>
    </source>
</evidence>
<name>A0A2X3GRL0_9LIST</name>
<dbReference type="AlphaFoldDB" id="A0A2X3GRL0"/>
<evidence type="ECO:0000313" key="3">
    <source>
        <dbReference type="Proteomes" id="UP000250257"/>
    </source>
</evidence>
<proteinExistence type="predicted"/>
<dbReference type="SUPFAM" id="SSF48371">
    <property type="entry name" value="ARM repeat"/>
    <property type="match status" value="1"/>
</dbReference>
<reference evidence="2 3" key="1">
    <citation type="submission" date="2018-06" db="EMBL/GenBank/DDBJ databases">
        <authorList>
            <consortium name="Pathogen Informatics"/>
            <person name="Doyle S."/>
        </authorList>
    </citation>
    <scope>NUCLEOTIDE SEQUENCE [LARGE SCALE GENOMIC DNA]</scope>
    <source>
        <strain evidence="2 3">NCTC13940</strain>
    </source>
</reference>
<evidence type="ECO:0008006" key="4">
    <source>
        <dbReference type="Google" id="ProtNLM"/>
    </source>
</evidence>
<dbReference type="Gene3D" id="1.25.10.10">
    <property type="entry name" value="Leucine-rich Repeat Variant"/>
    <property type="match status" value="1"/>
</dbReference>
<dbReference type="Proteomes" id="UP000250257">
    <property type="component" value="Unassembled WGS sequence"/>
</dbReference>
<dbReference type="InterPro" id="IPR011989">
    <property type="entry name" value="ARM-like"/>
</dbReference>
<gene>
    <name evidence="2" type="ORF">NCTC13940_02334</name>
</gene>
<evidence type="ECO:0000313" key="2">
    <source>
        <dbReference type="EMBL" id="SQC71078.1"/>
    </source>
</evidence>
<sequence>MLFRRKSFRSSRSRVSRGLNESDELVRIAAIEIIQEQKDLRQLTKIMELLKNDENELVRCFAGEAIGVLSENLIEFLEERIPFEVDSLALVGIYSSLYKLGRKEYLIPLLTLLKDDYHIMVIRTIIALKEILSLENQDLIFEAITRLKSQDLPVSINDALARCFPENHA</sequence>
<dbReference type="InterPro" id="IPR000357">
    <property type="entry name" value="HEAT"/>
</dbReference>
<keyword evidence="1" id="KW-0677">Repeat</keyword>
<dbReference type="EMBL" id="UAWT01000033">
    <property type="protein sequence ID" value="SQC71078.1"/>
    <property type="molecule type" value="Genomic_DNA"/>
</dbReference>
<protein>
    <recommendedName>
        <fullName evidence="4">HEAT repeat</fullName>
    </recommendedName>
</protein>
<dbReference type="InterPro" id="IPR016024">
    <property type="entry name" value="ARM-type_fold"/>
</dbReference>
<accession>A0A2X3GRL0</accession>
<organism evidence="2 3">
    <name type="scientific">Listeria fleischmannii subsp. fleischmannii</name>
    <dbReference type="NCBI Taxonomy" id="1671902"/>
    <lineage>
        <taxon>Bacteria</taxon>
        <taxon>Bacillati</taxon>
        <taxon>Bacillota</taxon>
        <taxon>Bacilli</taxon>
        <taxon>Bacillales</taxon>
        <taxon>Listeriaceae</taxon>
        <taxon>Listeria</taxon>
    </lineage>
</organism>
<dbReference type="Pfam" id="PF02985">
    <property type="entry name" value="HEAT"/>
    <property type="match status" value="1"/>
</dbReference>